<feature type="transmembrane region" description="Helical" evidence="2">
    <location>
        <begin position="401"/>
        <end position="425"/>
    </location>
</feature>
<reference evidence="3 4" key="1">
    <citation type="submission" date="2023-07" db="EMBL/GenBank/DDBJ databases">
        <title>Sorghum-associated microbial communities from plants grown in Nebraska, USA.</title>
        <authorList>
            <person name="Schachtman D."/>
        </authorList>
    </citation>
    <scope>NUCLEOTIDE SEQUENCE [LARGE SCALE GENOMIC DNA]</scope>
    <source>
        <strain evidence="3 4">2980</strain>
    </source>
</reference>
<feature type="compositionally biased region" description="Basic and acidic residues" evidence="1">
    <location>
        <begin position="95"/>
        <end position="107"/>
    </location>
</feature>
<dbReference type="GO" id="GO:0008237">
    <property type="term" value="F:metallopeptidase activity"/>
    <property type="evidence" value="ECO:0007669"/>
    <property type="project" value="UniProtKB-KW"/>
</dbReference>
<feature type="region of interest" description="Disordered" evidence="1">
    <location>
        <begin position="93"/>
        <end position="142"/>
    </location>
</feature>
<proteinExistence type="predicted"/>
<dbReference type="Proteomes" id="UP001259347">
    <property type="component" value="Unassembled WGS sequence"/>
</dbReference>
<keyword evidence="3" id="KW-0645">Protease</keyword>
<dbReference type="PANTHER" id="PTHR13325">
    <property type="entry name" value="PROTEASE M50 MEMBRANE-BOUND TRANSCRIPTION FACTOR SITE 2 PROTEASE"/>
    <property type="match status" value="1"/>
</dbReference>
<feature type="compositionally biased region" description="Basic residues" evidence="1">
    <location>
        <begin position="108"/>
        <end position="119"/>
    </location>
</feature>
<feature type="transmembrane region" description="Helical" evidence="2">
    <location>
        <begin position="178"/>
        <end position="197"/>
    </location>
</feature>
<feature type="compositionally biased region" description="Pro residues" evidence="1">
    <location>
        <begin position="123"/>
        <end position="134"/>
    </location>
</feature>
<dbReference type="InterPro" id="IPR001193">
    <property type="entry name" value="MBTPS2"/>
</dbReference>
<dbReference type="EMBL" id="JAVDUM010000005">
    <property type="protein sequence ID" value="MDR6866961.1"/>
    <property type="molecule type" value="Genomic_DNA"/>
</dbReference>
<keyword evidence="2" id="KW-1133">Transmembrane helix</keyword>
<feature type="transmembrane region" description="Helical" evidence="2">
    <location>
        <begin position="217"/>
        <end position="240"/>
    </location>
</feature>
<evidence type="ECO:0000313" key="4">
    <source>
        <dbReference type="Proteomes" id="UP001259347"/>
    </source>
</evidence>
<keyword evidence="3" id="KW-0378">Hydrolase</keyword>
<evidence type="ECO:0000313" key="3">
    <source>
        <dbReference type="EMBL" id="MDR6866961.1"/>
    </source>
</evidence>
<keyword evidence="3" id="KW-0482">Metalloprotease</keyword>
<feature type="transmembrane region" description="Helical" evidence="2">
    <location>
        <begin position="276"/>
        <end position="300"/>
    </location>
</feature>
<organism evidence="3 4">
    <name type="scientific">Microbacterium resistens</name>
    <dbReference type="NCBI Taxonomy" id="156977"/>
    <lineage>
        <taxon>Bacteria</taxon>
        <taxon>Bacillati</taxon>
        <taxon>Actinomycetota</taxon>
        <taxon>Actinomycetes</taxon>
        <taxon>Micrococcales</taxon>
        <taxon>Microbacteriaceae</taxon>
        <taxon>Microbacterium</taxon>
    </lineage>
</organism>
<accession>A0ABU1SBM0</accession>
<evidence type="ECO:0000256" key="2">
    <source>
        <dbReference type="SAM" id="Phobius"/>
    </source>
</evidence>
<evidence type="ECO:0000256" key="1">
    <source>
        <dbReference type="SAM" id="MobiDB-lite"/>
    </source>
</evidence>
<gene>
    <name evidence="3" type="ORF">J2Y69_001560</name>
</gene>
<keyword evidence="2" id="KW-0472">Membrane</keyword>
<feature type="transmembrane region" description="Helical" evidence="2">
    <location>
        <begin position="374"/>
        <end position="395"/>
    </location>
</feature>
<feature type="transmembrane region" description="Helical" evidence="2">
    <location>
        <begin position="306"/>
        <end position="327"/>
    </location>
</feature>
<comment type="caution">
    <text evidence="3">The sequence shown here is derived from an EMBL/GenBank/DDBJ whole genome shotgun (WGS) entry which is preliminary data.</text>
</comment>
<dbReference type="PANTHER" id="PTHR13325:SF3">
    <property type="entry name" value="MEMBRANE-BOUND TRANSCRIPTION FACTOR SITE-2 PROTEASE"/>
    <property type="match status" value="1"/>
</dbReference>
<protein>
    <submittedName>
        <fullName evidence="3">Peptide zinc metalloprotease protein</fullName>
    </submittedName>
</protein>
<sequence>MSESAVAARSWDAAHPALADQVGVDPPLSDGAPWIISVAGVPRARVGADFARMAALFDGRRSLREAVESAGVDVDAEQAFAAVDSLAAAGLLQKDPLHGDRSSDRPSRRPSRAARRPVHPSRPSRPPRTSPPPAGARRPAGGRRLVYRPPLTVQWTLFDPTPVASFLARPFRSGGVRLASLLILAGVLVLALIAVVRDRVLILSLLGSPFPLDLVPVLLLVILLLGCVHELGHAVALAAFGGRPARMGVMLFYLTPAFFCDVTDGWRIRERSRRAAVALAGPAVHLFAGSVAFALVPFVADAGLRRLLAVVGVACLAAVVANLIPFIKLDGYLALVAITDTPNLRAAAIGAARRALVRLAFGIDERPDDPPRSWILAGYGALCTLFPLALFSWVASRMQPVLVALGAWTSAAFLLLVLVFVIALLRRIGGLVASALRHRARAGRVAFASAVAAAICGAVLLVPMRTTVHAGYVVDGGRLYIVASGASALGALSPGDAVRLRSNGVLVQPQLAVGTVVSEAARELLAPVEAIAPVSVANAGARSSVPVHAVPLSTDADLADLPRAGAAEAELATSTPLGALLVRRVIEEPLAAILEGEESR</sequence>
<name>A0ABU1SBM0_9MICO</name>
<feature type="transmembrane region" description="Helical" evidence="2">
    <location>
        <begin position="445"/>
        <end position="464"/>
    </location>
</feature>
<keyword evidence="4" id="KW-1185">Reference proteome</keyword>
<keyword evidence="2" id="KW-0812">Transmembrane</keyword>
<dbReference type="RefSeq" id="WP_310019255.1">
    <property type="nucleotide sequence ID" value="NZ_JAVDUM010000005.1"/>
</dbReference>